<dbReference type="GeneID" id="7838848"/>
<evidence type="ECO:0000256" key="1">
    <source>
        <dbReference type="ARBA" id="ARBA00004273"/>
    </source>
</evidence>
<dbReference type="PANTHER" id="PTHR23222">
    <property type="entry name" value="PROHIBITIN"/>
    <property type="match status" value="1"/>
</dbReference>
<evidence type="ECO:0000313" key="8">
    <source>
        <dbReference type="EMBL" id="EAR99123.2"/>
    </source>
</evidence>
<dbReference type="STRING" id="312017.Q23RC5"/>
<dbReference type="KEGG" id="tet:TTHERM_00388640"/>
<dbReference type="Pfam" id="PF01145">
    <property type="entry name" value="Band_7"/>
    <property type="match status" value="1"/>
</dbReference>
<comment type="similarity">
    <text evidence="2 6">Belongs to the prohibitin family.</text>
</comment>
<dbReference type="eggNOG" id="KOG3090">
    <property type="taxonomic scope" value="Eukaryota"/>
</dbReference>
<keyword evidence="5" id="KW-0472">Membrane</keyword>
<evidence type="ECO:0000256" key="2">
    <source>
        <dbReference type="ARBA" id="ARBA00009658"/>
    </source>
</evidence>
<gene>
    <name evidence="8" type="ORF">TTHERM_00388640</name>
</gene>
<dbReference type="InParanoid" id="Q23RC5"/>
<organism evidence="8 9">
    <name type="scientific">Tetrahymena thermophila (strain SB210)</name>
    <dbReference type="NCBI Taxonomy" id="312017"/>
    <lineage>
        <taxon>Eukaryota</taxon>
        <taxon>Sar</taxon>
        <taxon>Alveolata</taxon>
        <taxon>Ciliophora</taxon>
        <taxon>Intramacronucleata</taxon>
        <taxon>Oligohymenophorea</taxon>
        <taxon>Hymenostomatida</taxon>
        <taxon>Tetrahymenina</taxon>
        <taxon>Tetrahymenidae</taxon>
        <taxon>Tetrahymena</taxon>
    </lineage>
</organism>
<dbReference type="Gene3D" id="3.30.479.30">
    <property type="entry name" value="Band 7 domain"/>
    <property type="match status" value="1"/>
</dbReference>
<feature type="domain" description="Band 7" evidence="7">
    <location>
        <begin position="24"/>
        <end position="186"/>
    </location>
</feature>
<protein>
    <recommendedName>
        <fullName evidence="6">Prohibitin</fullName>
    </recommendedName>
</protein>
<dbReference type="InterPro" id="IPR036013">
    <property type="entry name" value="Band_7/SPFH_dom_sf"/>
</dbReference>
<keyword evidence="9" id="KW-1185">Reference proteome</keyword>
<dbReference type="OMA" id="VPFIQNP"/>
<dbReference type="Proteomes" id="UP000009168">
    <property type="component" value="Unassembled WGS sequence"/>
</dbReference>
<dbReference type="SUPFAM" id="SSF117892">
    <property type="entry name" value="Band 7/SPFH domain"/>
    <property type="match status" value="1"/>
</dbReference>
<dbReference type="RefSeq" id="XP_001019368.2">
    <property type="nucleotide sequence ID" value="XM_001019368.3"/>
</dbReference>
<dbReference type="HOGENOM" id="CLU_047969_0_2_1"/>
<dbReference type="GO" id="GO:0007005">
    <property type="term" value="P:mitochondrion organization"/>
    <property type="evidence" value="ECO:0007669"/>
    <property type="project" value="TreeGrafter"/>
</dbReference>
<accession>Q23RC5</accession>
<dbReference type="GO" id="GO:0005743">
    <property type="term" value="C:mitochondrial inner membrane"/>
    <property type="evidence" value="ECO:0007669"/>
    <property type="project" value="UniProtKB-SubCell"/>
</dbReference>
<evidence type="ECO:0000256" key="3">
    <source>
        <dbReference type="ARBA" id="ARBA00022792"/>
    </source>
</evidence>
<dbReference type="PANTHER" id="PTHR23222:SF1">
    <property type="entry name" value="PROHIBITIN-2"/>
    <property type="match status" value="1"/>
</dbReference>
<dbReference type="InterPro" id="IPR001107">
    <property type="entry name" value="Band_7"/>
</dbReference>
<evidence type="ECO:0000256" key="4">
    <source>
        <dbReference type="ARBA" id="ARBA00023128"/>
    </source>
</evidence>
<evidence type="ECO:0000313" key="9">
    <source>
        <dbReference type="Proteomes" id="UP000009168"/>
    </source>
</evidence>
<dbReference type="CDD" id="cd03401">
    <property type="entry name" value="SPFH_prohibitin"/>
    <property type="match status" value="1"/>
</dbReference>
<reference evidence="9" key="1">
    <citation type="journal article" date="2006" name="PLoS Biol.">
        <title>Macronuclear genome sequence of the ciliate Tetrahymena thermophila, a model eukaryote.</title>
        <authorList>
            <person name="Eisen J.A."/>
            <person name="Coyne R.S."/>
            <person name="Wu M."/>
            <person name="Wu D."/>
            <person name="Thiagarajan M."/>
            <person name="Wortman J.R."/>
            <person name="Badger J.H."/>
            <person name="Ren Q."/>
            <person name="Amedeo P."/>
            <person name="Jones K.M."/>
            <person name="Tallon L.J."/>
            <person name="Delcher A.L."/>
            <person name="Salzberg S.L."/>
            <person name="Silva J.C."/>
            <person name="Haas B.J."/>
            <person name="Majoros W.H."/>
            <person name="Farzad M."/>
            <person name="Carlton J.M."/>
            <person name="Smith R.K. Jr."/>
            <person name="Garg J."/>
            <person name="Pearlman R.E."/>
            <person name="Karrer K.M."/>
            <person name="Sun L."/>
            <person name="Manning G."/>
            <person name="Elde N.C."/>
            <person name="Turkewitz A.P."/>
            <person name="Asai D.J."/>
            <person name="Wilkes D.E."/>
            <person name="Wang Y."/>
            <person name="Cai H."/>
            <person name="Collins K."/>
            <person name="Stewart B.A."/>
            <person name="Lee S.R."/>
            <person name="Wilamowska K."/>
            <person name="Weinberg Z."/>
            <person name="Ruzzo W.L."/>
            <person name="Wloga D."/>
            <person name="Gaertig J."/>
            <person name="Frankel J."/>
            <person name="Tsao C.-C."/>
            <person name="Gorovsky M.A."/>
            <person name="Keeling P.J."/>
            <person name="Waller R.F."/>
            <person name="Patron N.J."/>
            <person name="Cherry J.M."/>
            <person name="Stover N.A."/>
            <person name="Krieger C.J."/>
            <person name="del Toro C."/>
            <person name="Ryder H.F."/>
            <person name="Williamson S.C."/>
            <person name="Barbeau R.A."/>
            <person name="Hamilton E.P."/>
            <person name="Orias E."/>
        </authorList>
    </citation>
    <scope>NUCLEOTIDE SEQUENCE [LARGE SCALE GENOMIC DNA]</scope>
    <source>
        <strain evidence="9">SB210</strain>
    </source>
</reference>
<evidence type="ECO:0000256" key="6">
    <source>
        <dbReference type="RuleBase" id="RU366048"/>
    </source>
</evidence>
<evidence type="ECO:0000259" key="7">
    <source>
        <dbReference type="SMART" id="SM00244"/>
    </source>
</evidence>
<dbReference type="InterPro" id="IPR000163">
    <property type="entry name" value="Prohibitin"/>
</dbReference>
<evidence type="ECO:0000256" key="5">
    <source>
        <dbReference type="ARBA" id="ARBA00023136"/>
    </source>
</evidence>
<dbReference type="EMBL" id="GG662644">
    <property type="protein sequence ID" value="EAR99123.2"/>
    <property type="molecule type" value="Genomic_DNA"/>
</dbReference>
<name>Q23RC5_TETTS</name>
<comment type="subcellular location">
    <subcellularLocation>
        <location evidence="1 6">Mitochondrion inner membrane</location>
    </subcellularLocation>
</comment>
<dbReference type="PRINTS" id="PR00679">
    <property type="entry name" value="PROHIBITIN"/>
</dbReference>
<dbReference type="OrthoDB" id="275637at2759"/>
<dbReference type="AlphaFoldDB" id="Q23RC5"/>
<keyword evidence="4" id="KW-0496">Mitochondrion</keyword>
<keyword evidence="3 6" id="KW-0999">Mitochondrion inner membrane</keyword>
<dbReference type="SMART" id="SM00244">
    <property type="entry name" value="PHB"/>
    <property type="match status" value="1"/>
</dbReference>
<proteinExistence type="inferred from homology"/>
<sequence>MAQKVASAVSLGVAGVAGLIIAQSCIYTVEPGHTALKFSRLTGLSDKQYNEGWHLRVPYFERPIIFNTQTRYKTFPANTANADMQSVNITVRVLFEPIQDKLSELYRYVGQDYDNKILPSIMNEVMRAVVAQYSASQLMSQRDKISQKIQKILEERARVFHINIKNIAITELSFSKEYQEATEAKKIAQQEAERARYYVEMAKDIKKSIIIKAQAQTKSIELVGQAAANDASYIDLKRIEYAKEIASVLADSRNHIMLNSDILQMDASLKTPKRN</sequence>
<dbReference type="PROSITE" id="PS51257">
    <property type="entry name" value="PROKAR_LIPOPROTEIN"/>
    <property type="match status" value="1"/>
</dbReference>